<reference evidence="2 3" key="1">
    <citation type="journal article" date="2010" name="J. Bacteriol.">
        <title>Genome sequence of the milbemycin-producing bacterium Streptomyces bingchenggensis.</title>
        <authorList>
            <person name="Wang X.J."/>
            <person name="Yan Y.J."/>
            <person name="Zhang B."/>
            <person name="An J."/>
            <person name="Wang J.J."/>
            <person name="Tian J."/>
            <person name="Jiang L."/>
            <person name="Chen Y.H."/>
            <person name="Huang S.X."/>
            <person name="Yin M."/>
            <person name="Zhang J."/>
            <person name="Gao A.L."/>
            <person name="Liu C.X."/>
            <person name="Zhu Z.X."/>
            <person name="Xiang W.S."/>
        </authorList>
    </citation>
    <scope>NUCLEOTIDE SEQUENCE [LARGE SCALE GENOMIC DNA]</scope>
    <source>
        <strain evidence="2 3">BCW-1</strain>
    </source>
</reference>
<dbReference type="PATRIC" id="fig|749414.3.peg.8772"/>
<evidence type="ECO:0000259" key="1">
    <source>
        <dbReference type="Pfam" id="PF19054"/>
    </source>
</evidence>
<gene>
    <name evidence="2" type="ordered locus">SBI_08528</name>
</gene>
<feature type="domain" description="DUF5753" evidence="1">
    <location>
        <begin position="85"/>
        <end position="243"/>
    </location>
</feature>
<keyword evidence="3" id="KW-1185">Reference proteome</keyword>
<dbReference type="InterPro" id="IPR043917">
    <property type="entry name" value="DUF5753"/>
</dbReference>
<evidence type="ECO:0000313" key="2">
    <source>
        <dbReference type="EMBL" id="ADI11646.1"/>
    </source>
</evidence>
<dbReference type="eggNOG" id="COG1396">
    <property type="taxonomic scope" value="Bacteria"/>
</dbReference>
<organism evidence="2 3">
    <name type="scientific">Streptomyces bingchenggensis (strain BCW-1)</name>
    <dbReference type="NCBI Taxonomy" id="749414"/>
    <lineage>
        <taxon>Bacteria</taxon>
        <taxon>Bacillati</taxon>
        <taxon>Actinomycetota</taxon>
        <taxon>Actinomycetes</taxon>
        <taxon>Kitasatosporales</taxon>
        <taxon>Streptomycetaceae</taxon>
        <taxon>Streptomyces</taxon>
    </lineage>
</organism>
<dbReference type="KEGG" id="sbh:SBI_08528"/>
<accession>D7BU97</accession>
<dbReference type="AlphaFoldDB" id="D7BU97"/>
<evidence type="ECO:0000313" key="3">
    <source>
        <dbReference type="Proteomes" id="UP000000377"/>
    </source>
</evidence>
<dbReference type="HOGENOM" id="CLU_1057330_0_0_11"/>
<dbReference type="Pfam" id="PF19054">
    <property type="entry name" value="DUF5753"/>
    <property type="match status" value="1"/>
</dbReference>
<sequence length="263" mass="28612">MVVGAYLRSLRRSRDMTLRDAGRVIRGSAAKLSRLETGISPQRDPDVAGLLGHYKLNPSVIRATCGMVRAPRRDQWADFAPGWPARLAACEQEASAVRVYTMYLIPDILQIPAYTALIPDPEGTRSVPRALPPGQADITLLLDESVLQRPFGAPAVVAAQIAHLQDRIATGELTVRVVPLAAGIYGYSTLMSELTLHGRKLVVDDLGTPLYSAGAPGRTRCKVLDSALDAAISAERSAEILEETRNHFEQLAAEWTQPQWPPT</sequence>
<protein>
    <submittedName>
        <fullName evidence="2">Helix-turn-helix domain-containing protein</fullName>
    </submittedName>
</protein>
<proteinExistence type="predicted"/>
<dbReference type="Pfam" id="PF13560">
    <property type="entry name" value="HTH_31"/>
    <property type="match status" value="1"/>
</dbReference>
<name>D7BU97_STRBB</name>
<dbReference type="Proteomes" id="UP000000377">
    <property type="component" value="Chromosome"/>
</dbReference>
<dbReference type="EMBL" id="CP002047">
    <property type="protein sequence ID" value="ADI11646.1"/>
    <property type="molecule type" value="Genomic_DNA"/>
</dbReference>
<dbReference type="STRING" id="749414.SBI_08528"/>